<dbReference type="RefSeq" id="WP_305106358.1">
    <property type="nucleotide sequence ID" value="NZ_JAUTWS010000029.1"/>
</dbReference>
<reference evidence="7 8" key="1">
    <citation type="submission" date="2023-08" db="EMBL/GenBank/DDBJ databases">
        <title>The draft genome sequence of Paracraurococcus sp. LOR1-02.</title>
        <authorList>
            <person name="Kingkaew E."/>
            <person name="Tanasupawat S."/>
        </authorList>
    </citation>
    <scope>NUCLEOTIDE SEQUENCE [LARGE SCALE GENOMIC DNA]</scope>
    <source>
        <strain evidence="7 8">LOR1-02</strain>
    </source>
</reference>
<comment type="similarity">
    <text evidence="2">Belongs to the histone deacetylase family.</text>
</comment>
<dbReference type="EMBL" id="JAUTWS010000029">
    <property type="protein sequence ID" value="MDO9711499.1"/>
    <property type="molecule type" value="Genomic_DNA"/>
</dbReference>
<keyword evidence="5" id="KW-0862">Zinc</keyword>
<dbReference type="SUPFAM" id="SSF52768">
    <property type="entry name" value="Arginase/deacetylase"/>
    <property type="match status" value="1"/>
</dbReference>
<evidence type="ECO:0000313" key="7">
    <source>
        <dbReference type="EMBL" id="MDO9711499.1"/>
    </source>
</evidence>
<keyword evidence="8" id="KW-1185">Reference proteome</keyword>
<comment type="caution">
    <text evidence="7">The sequence shown here is derived from an EMBL/GenBank/DDBJ whole genome shotgun (WGS) entry which is preliminary data.</text>
</comment>
<protein>
    <submittedName>
        <fullName evidence="7">Histone deacetylase family protein</fullName>
    </submittedName>
</protein>
<evidence type="ECO:0000256" key="3">
    <source>
        <dbReference type="ARBA" id="ARBA00022723"/>
    </source>
</evidence>
<proteinExistence type="inferred from homology"/>
<evidence type="ECO:0000256" key="2">
    <source>
        <dbReference type="ARBA" id="ARBA00005947"/>
    </source>
</evidence>
<keyword evidence="3" id="KW-0479">Metal-binding</keyword>
<sequence length="357" mass="37534">MTMPVILPTGHARHDPDAVIGSTAGGRPYFEKPSRVAAFLTAVEAAGLVPRPVGPGQAGAIETVHPEDYRRFLETAFDRWRAAPARAKDVAVRAHAFAVRHADRPSQDIAGQAGWYLAGHGAPVLEHTWLCAVDSAQAAIQAAALVAEGAPRAYALCRPPGHHAYADLAGGFCFLNNAAIAVETLRGRGFGRVAVLDIDVHHGNGTQHIFYERDDVLFVSLHSDPNTLYPFYAGYADETGQGRGQGWTLNLPLPPGSGNAAWLAGLETGIARIAASGAEALVVSLGFDAQAGDPTANQAVDAEAFKVAGRWIADLERPVLLVQEGGYLVEKLAANLSAFLAGFLPADATPSSKDAAR</sequence>
<evidence type="ECO:0000256" key="1">
    <source>
        <dbReference type="ARBA" id="ARBA00001947"/>
    </source>
</evidence>
<feature type="domain" description="Histone deacetylase" evidence="6">
    <location>
        <begin position="31"/>
        <end position="341"/>
    </location>
</feature>
<comment type="cofactor">
    <cofactor evidence="1">
        <name>Zn(2+)</name>
        <dbReference type="ChEBI" id="CHEBI:29105"/>
    </cofactor>
</comment>
<evidence type="ECO:0000259" key="6">
    <source>
        <dbReference type="Pfam" id="PF00850"/>
    </source>
</evidence>
<dbReference type="InterPro" id="IPR000286">
    <property type="entry name" value="HDACs"/>
</dbReference>
<dbReference type="PANTHER" id="PTHR10625:SF17">
    <property type="entry name" value="HISTONE DEACETYLASE 8"/>
    <property type="match status" value="1"/>
</dbReference>
<gene>
    <name evidence="7" type="ORF">Q7A36_24340</name>
</gene>
<evidence type="ECO:0000313" key="8">
    <source>
        <dbReference type="Proteomes" id="UP001243009"/>
    </source>
</evidence>
<evidence type="ECO:0000256" key="4">
    <source>
        <dbReference type="ARBA" id="ARBA00022801"/>
    </source>
</evidence>
<dbReference type="Gene3D" id="3.40.800.20">
    <property type="entry name" value="Histone deacetylase domain"/>
    <property type="match status" value="1"/>
</dbReference>
<dbReference type="InterPro" id="IPR023801">
    <property type="entry name" value="His_deacetylse_dom"/>
</dbReference>
<evidence type="ECO:0000256" key="5">
    <source>
        <dbReference type="ARBA" id="ARBA00022833"/>
    </source>
</evidence>
<accession>A0ABT9E5Q5</accession>
<organism evidence="7 8">
    <name type="scientific">Paracraurococcus lichenis</name>
    <dbReference type="NCBI Taxonomy" id="3064888"/>
    <lineage>
        <taxon>Bacteria</taxon>
        <taxon>Pseudomonadati</taxon>
        <taxon>Pseudomonadota</taxon>
        <taxon>Alphaproteobacteria</taxon>
        <taxon>Acetobacterales</taxon>
        <taxon>Roseomonadaceae</taxon>
        <taxon>Paracraurococcus</taxon>
    </lineage>
</organism>
<keyword evidence="4" id="KW-0378">Hydrolase</keyword>
<dbReference type="InterPro" id="IPR023696">
    <property type="entry name" value="Ureohydrolase_dom_sf"/>
</dbReference>
<dbReference type="PANTHER" id="PTHR10625">
    <property type="entry name" value="HISTONE DEACETYLASE HDAC1-RELATED"/>
    <property type="match status" value="1"/>
</dbReference>
<dbReference type="CDD" id="cd10001">
    <property type="entry name" value="HDAC_classII_APAH"/>
    <property type="match status" value="1"/>
</dbReference>
<dbReference type="Pfam" id="PF00850">
    <property type="entry name" value="Hist_deacetyl"/>
    <property type="match status" value="1"/>
</dbReference>
<dbReference type="InterPro" id="IPR037138">
    <property type="entry name" value="His_deacetylse_dom_sf"/>
</dbReference>
<dbReference type="PRINTS" id="PR01270">
    <property type="entry name" value="HDASUPER"/>
</dbReference>
<name>A0ABT9E5Q5_9PROT</name>
<dbReference type="Proteomes" id="UP001243009">
    <property type="component" value="Unassembled WGS sequence"/>
</dbReference>